<keyword evidence="1" id="KW-0343">GTPase activation</keyword>
<evidence type="ECO:0000256" key="1">
    <source>
        <dbReference type="ARBA" id="ARBA00022468"/>
    </source>
</evidence>
<feature type="compositionally biased region" description="Low complexity" evidence="3">
    <location>
        <begin position="969"/>
        <end position="984"/>
    </location>
</feature>
<dbReference type="PANTHER" id="PTHR15228">
    <property type="entry name" value="SPERMATHECAL PHYSIOLOGY VARIANT"/>
    <property type="match status" value="1"/>
</dbReference>
<feature type="compositionally biased region" description="Low complexity" evidence="3">
    <location>
        <begin position="1299"/>
        <end position="1322"/>
    </location>
</feature>
<comment type="similarity">
    <text evidence="2">Belongs to the HyuE racemase family.</text>
</comment>
<dbReference type="InterPro" id="IPR008936">
    <property type="entry name" value="Rho_GTPase_activation_prot"/>
</dbReference>
<dbReference type="EMBL" id="VIBQ01000010">
    <property type="protein sequence ID" value="KAB8338760.1"/>
    <property type="molecule type" value="Genomic_DNA"/>
</dbReference>
<name>A0A5N6KQG3_9ROSI</name>
<dbReference type="Pfam" id="PF01177">
    <property type="entry name" value="Asp_Glu_race"/>
    <property type="match status" value="1"/>
</dbReference>
<dbReference type="InterPro" id="IPR015942">
    <property type="entry name" value="Asp/Glu/hydantoin_racemase"/>
</dbReference>
<feature type="compositionally biased region" description="Polar residues" evidence="3">
    <location>
        <begin position="889"/>
        <end position="916"/>
    </location>
</feature>
<dbReference type="InterPro" id="IPR051025">
    <property type="entry name" value="RhoGAP"/>
</dbReference>
<dbReference type="GO" id="GO:0047661">
    <property type="term" value="F:amino-acid racemase activity"/>
    <property type="evidence" value="ECO:0007669"/>
    <property type="project" value="InterPro"/>
</dbReference>
<comment type="caution">
    <text evidence="5">The sequence shown here is derived from an EMBL/GenBank/DDBJ whole genome shotgun (WGS) entry which is preliminary data.</text>
</comment>
<dbReference type="GO" id="GO:0005096">
    <property type="term" value="F:GTPase activator activity"/>
    <property type="evidence" value="ECO:0007669"/>
    <property type="project" value="UniProtKB-KW"/>
</dbReference>
<dbReference type="Gene3D" id="3.40.50.12500">
    <property type="match status" value="1"/>
</dbReference>
<evidence type="ECO:0000256" key="2">
    <source>
        <dbReference type="ARBA" id="ARBA00038414"/>
    </source>
</evidence>
<dbReference type="Pfam" id="PF00620">
    <property type="entry name" value="RhoGAP"/>
    <property type="match status" value="1"/>
</dbReference>
<evidence type="ECO:0000259" key="4">
    <source>
        <dbReference type="PROSITE" id="PS50238"/>
    </source>
</evidence>
<feature type="compositionally biased region" description="Polar residues" evidence="3">
    <location>
        <begin position="1094"/>
        <end position="1108"/>
    </location>
</feature>
<feature type="compositionally biased region" description="Basic and acidic residues" evidence="3">
    <location>
        <begin position="1109"/>
        <end position="1123"/>
    </location>
</feature>
<dbReference type="SMART" id="SM00324">
    <property type="entry name" value="RhoGAP"/>
    <property type="match status" value="1"/>
</dbReference>
<feature type="region of interest" description="Disordered" evidence="3">
    <location>
        <begin position="556"/>
        <end position="577"/>
    </location>
</feature>
<accession>A0A5N6KQG3</accession>
<feature type="region of interest" description="Disordered" evidence="3">
    <location>
        <begin position="1053"/>
        <end position="1328"/>
    </location>
</feature>
<sequence length="1328" mass="143907">MASGQTGAAKRSVLVINPNSTKTMTEGLQTLISGHAFPHLKFDYLTAPSGPSSINNEEDGAESTKHCMPILTDEILQGYDAFIVACYSKHNLVESIEELSVVKKARKPVFGIFPASVDSSLRVIGAQEKYGIVSTGKYWESALSEAIKEMKRTEAYDRFAGVETTGLTATELHDVPAEIVHAKLTDATRRLVKSGDVGAVCLGCAGMAGMDETVRKACVLELGQAKGEAVKIIDGVIAAVELIDEQIGVSSTNVQVVFVPSGIFHRLQAFPTGYLPVQRCFDIIVSLNSWKRSWILSCAFMPFSQQRITQPSSRAVMLLDVKSSMQSLKHLSTMREYICMAQIWRCHLSSHAPLHDERINVSRRVCVDGRGPRGAGPLALPPAQPLSLAAPFNSFCTPFARLCIVAALSRAWPQFSESLARFTVLKTLLAQTPEARLSRRPPPTCPSCPARRPPLGYTIPCIAPKASIATGSKAPFPRRFAGHKLCCAPAAPSKEIQNCATDLTFLQHLSCCQTYQRFASASSQNCTPASVALLCATKSFFRSKTCLVVPASDMPATTQAPTGEPQPTGAEQPPTKGDLTSWWKKFKKSSSRKDDVKAQEAVLPAPGIFGVPLQTSIKYANVAISLIDENGQPFTYGYVPIVVAKCGVFLKEKGAERRIKELQASFNSPERYGKGLDWTGYTVHDAANILRRYFNQLPEPIVPLGFYDRFRNPLRNHQSQAVGEQDHQEPTEGDFNHDEAIKIYQNLITELPPLNRQLLLYILDLLAVFASKSETNRMTAPNLAAIFQPGILSHPDHDMAPKEYRLSQDVLIFLIVNQDHFIVGMEGTQADEKTIMENLLNRSASTASAGADSVRKFGGIRRNVSVSSRRSRQSVGNSASPVTPPPDSPFSTGGKSGSLARSNTLPSKRSGSNSPAVGTGRFQTEKSSDVKTATYVTRGPNSPSPLASNAMSTTPDNKSRVVSSQARNVSGSSTVQSSSDRVPSGRMSPHLRPIPTPRNRSQEGRKPNKLQKKRLDSNAPLSAQSSTASLSGASYPSSPAYLSRAVPDQIQEADATRLERLEALGPNRNLAEPQELKLDDPSPEQETEWHTPLAAQQATFSNEPIQEQSDSKLEHGDSRESRHSMNTLKPTRSPAGSIGSKSDGHGGYHSTNDADDHEGGERKEKKHSRWKFSMSKKDKEQKQTSSINRTTSTLGSSQGAKESSSSVGSINKPRRSFAEESSAPPLVQPAYEAGQGPAGGSGEKKGPLGWFKDKLQEIKERDDQFFEKRSKSPPPATQRGEATKSSQSLDASVVAEQVPAGTPAPAAYTATTQQAETEQGTPKGLGLS</sequence>
<feature type="compositionally biased region" description="Basic and acidic residues" evidence="3">
    <location>
        <begin position="1142"/>
        <end position="1163"/>
    </location>
</feature>
<dbReference type="PROSITE" id="PS50238">
    <property type="entry name" value="RHOGAP"/>
    <property type="match status" value="1"/>
</dbReference>
<gene>
    <name evidence="5" type="ORF">FH972_021705</name>
</gene>
<evidence type="ECO:0000256" key="3">
    <source>
        <dbReference type="SAM" id="MobiDB-lite"/>
    </source>
</evidence>
<dbReference type="SUPFAM" id="SSF48350">
    <property type="entry name" value="GTPase activation domain, GAP"/>
    <property type="match status" value="1"/>
</dbReference>
<feature type="compositionally biased region" description="Polar residues" evidence="3">
    <location>
        <begin position="1183"/>
        <end position="1194"/>
    </location>
</feature>
<dbReference type="InterPro" id="IPR000198">
    <property type="entry name" value="RhoGAP_dom"/>
</dbReference>
<evidence type="ECO:0000313" key="6">
    <source>
        <dbReference type="Proteomes" id="UP000327013"/>
    </source>
</evidence>
<dbReference type="GO" id="GO:0007165">
    <property type="term" value="P:signal transduction"/>
    <property type="evidence" value="ECO:0007669"/>
    <property type="project" value="InterPro"/>
</dbReference>
<evidence type="ECO:0000313" key="5">
    <source>
        <dbReference type="EMBL" id="KAB8338760.1"/>
    </source>
</evidence>
<feature type="domain" description="Rho-GAP" evidence="4">
    <location>
        <begin position="624"/>
        <end position="822"/>
    </location>
</feature>
<protein>
    <recommendedName>
        <fullName evidence="4">Rho-GAP domain-containing protein</fullName>
    </recommendedName>
</protein>
<feature type="region of interest" description="Disordered" evidence="3">
    <location>
        <begin position="863"/>
        <end position="1040"/>
    </location>
</feature>
<feature type="compositionally biased region" description="Low complexity" evidence="3">
    <location>
        <begin position="1195"/>
        <end position="1209"/>
    </location>
</feature>
<organism evidence="5 6">
    <name type="scientific">Carpinus fangiana</name>
    <dbReference type="NCBI Taxonomy" id="176857"/>
    <lineage>
        <taxon>Eukaryota</taxon>
        <taxon>Viridiplantae</taxon>
        <taxon>Streptophyta</taxon>
        <taxon>Embryophyta</taxon>
        <taxon>Tracheophyta</taxon>
        <taxon>Spermatophyta</taxon>
        <taxon>Magnoliopsida</taxon>
        <taxon>eudicotyledons</taxon>
        <taxon>Gunneridae</taxon>
        <taxon>Pentapetalae</taxon>
        <taxon>rosids</taxon>
        <taxon>fabids</taxon>
        <taxon>Fagales</taxon>
        <taxon>Betulaceae</taxon>
        <taxon>Carpinus</taxon>
    </lineage>
</organism>
<feature type="compositionally biased region" description="Polar residues" evidence="3">
    <location>
        <begin position="930"/>
        <end position="968"/>
    </location>
</feature>
<dbReference type="GO" id="GO:0005938">
    <property type="term" value="C:cell cortex"/>
    <property type="evidence" value="ECO:0007669"/>
    <property type="project" value="TreeGrafter"/>
</dbReference>
<reference evidence="5 6" key="1">
    <citation type="submission" date="2019-06" db="EMBL/GenBank/DDBJ databases">
        <title>A chromosomal-level reference genome of Carpinus fangiana (Coryloideae, Betulaceae).</title>
        <authorList>
            <person name="Yang X."/>
            <person name="Wang Z."/>
            <person name="Zhang L."/>
            <person name="Hao G."/>
            <person name="Liu J."/>
            <person name="Yang Y."/>
        </authorList>
    </citation>
    <scope>NUCLEOTIDE SEQUENCE [LARGE SCALE GENOMIC DNA]</scope>
    <source>
        <strain evidence="5">Cfa_2016G</strain>
        <tissue evidence="5">Leaf</tissue>
    </source>
</reference>
<keyword evidence="6" id="KW-1185">Reference proteome</keyword>
<dbReference type="Proteomes" id="UP000327013">
    <property type="component" value="Unassembled WGS sequence"/>
</dbReference>
<dbReference type="PANTHER" id="PTHR15228:SF25">
    <property type="entry name" value="F-BAR DOMAIN-CONTAINING PROTEIN"/>
    <property type="match status" value="1"/>
</dbReference>
<feature type="compositionally biased region" description="Basic and acidic residues" evidence="3">
    <location>
        <begin position="1242"/>
        <end position="1270"/>
    </location>
</feature>
<dbReference type="OrthoDB" id="3196451at2759"/>
<proteinExistence type="inferred from homology"/>
<feature type="compositionally biased region" description="Polar residues" evidence="3">
    <location>
        <begin position="1019"/>
        <end position="1037"/>
    </location>
</feature>
<dbReference type="InterPro" id="IPR053714">
    <property type="entry name" value="Iso_Racemase_Enz_sf"/>
</dbReference>
<dbReference type="Gene3D" id="1.10.555.10">
    <property type="entry name" value="Rho GTPase activation protein"/>
    <property type="match status" value="1"/>
</dbReference>